<name>A0A1I2HGZ0_9RHOB</name>
<dbReference type="EMBL" id="FOMW01000052">
    <property type="protein sequence ID" value="SFF28798.1"/>
    <property type="molecule type" value="Genomic_DNA"/>
</dbReference>
<dbReference type="Pfam" id="PF01571">
    <property type="entry name" value="GCV_T"/>
    <property type="match status" value="1"/>
</dbReference>
<dbReference type="SUPFAM" id="SSF101790">
    <property type="entry name" value="Aminomethyltransferase beta-barrel domain"/>
    <property type="match status" value="1"/>
</dbReference>
<evidence type="ECO:0000313" key="5">
    <source>
        <dbReference type="Proteomes" id="UP000198977"/>
    </source>
</evidence>
<evidence type="ECO:0000313" key="4">
    <source>
        <dbReference type="EMBL" id="SFF28798.1"/>
    </source>
</evidence>
<feature type="domain" description="GCVT N-terminal" evidence="2">
    <location>
        <begin position="16"/>
        <end position="267"/>
    </location>
</feature>
<accession>A0A1I2HGZ0</accession>
<dbReference type="Proteomes" id="UP000198977">
    <property type="component" value="Unassembled WGS sequence"/>
</dbReference>
<dbReference type="InterPro" id="IPR029043">
    <property type="entry name" value="GcvT/YgfZ_C"/>
</dbReference>
<sequence>MYGITPSARLRPSPFYDATVKEGVTNFTTYNHMLMPTAFGDPEAEYWRLMNNVSQWDVAVERQVQLKGPDAGTLAQILSPRDLSKQKVGQGKYVPLCDHQGILINDPVCLKLADDLYWLSIGDSNIWFWAKSIAAERGLQVEISEPDVSPMAIQGPKAEEVVANVCGDWVRDVKYFWFKETEINGIPVVVQRSGWSKQGGFEIYLRDGSKGSALWNIFREAGAPFGIGPGGPNWCERVESGLISYGGDTDGTTNPYEVRMGKYVDLNVPDDTIGIQALRRIAAEGAKRHTLGIILDAGDPVKPGFLWNPIFKDGKKVGDLTNCIFSYRLKKNIGFALIETTCAIGDRVEARIGDAVHPAKLTDLPFL</sequence>
<organism evidence="4 5">
    <name type="scientific">Sulfitobacter brevis</name>
    <dbReference type="NCBI Taxonomy" id="74348"/>
    <lineage>
        <taxon>Bacteria</taxon>
        <taxon>Pseudomonadati</taxon>
        <taxon>Pseudomonadota</taxon>
        <taxon>Alphaproteobacteria</taxon>
        <taxon>Rhodobacterales</taxon>
        <taxon>Roseobacteraceae</taxon>
        <taxon>Sulfitobacter</taxon>
    </lineage>
</organism>
<dbReference type="InterPro" id="IPR027266">
    <property type="entry name" value="TrmE/GcvT-like"/>
</dbReference>
<dbReference type="GO" id="GO:0032259">
    <property type="term" value="P:methylation"/>
    <property type="evidence" value="ECO:0007669"/>
    <property type="project" value="UniProtKB-KW"/>
</dbReference>
<dbReference type="OrthoDB" id="9772660at2"/>
<proteinExistence type="predicted"/>
<dbReference type="PANTHER" id="PTHR43757:SF2">
    <property type="entry name" value="AMINOMETHYLTRANSFERASE, MITOCHONDRIAL"/>
    <property type="match status" value="1"/>
</dbReference>
<dbReference type="PANTHER" id="PTHR43757">
    <property type="entry name" value="AMINOMETHYLTRANSFERASE"/>
    <property type="match status" value="1"/>
</dbReference>
<dbReference type="STRING" id="74348.SAMN04488523_1522"/>
<keyword evidence="4" id="KW-0808">Transferase</keyword>
<evidence type="ECO:0000259" key="3">
    <source>
        <dbReference type="Pfam" id="PF08669"/>
    </source>
</evidence>
<dbReference type="AlphaFoldDB" id="A0A1I2HGZ0"/>
<dbReference type="RefSeq" id="WP_093925647.1">
    <property type="nucleotide sequence ID" value="NZ_FOMW01000052.1"/>
</dbReference>
<dbReference type="GO" id="GO:0008168">
    <property type="term" value="F:methyltransferase activity"/>
    <property type="evidence" value="ECO:0007669"/>
    <property type="project" value="UniProtKB-KW"/>
</dbReference>
<dbReference type="InterPro" id="IPR028896">
    <property type="entry name" value="GcvT/YgfZ/DmdA"/>
</dbReference>
<keyword evidence="5" id="KW-1185">Reference proteome</keyword>
<dbReference type="PIRSF" id="PIRSF006487">
    <property type="entry name" value="GcvT"/>
    <property type="match status" value="1"/>
</dbReference>
<keyword evidence="4" id="KW-0489">Methyltransferase</keyword>
<evidence type="ECO:0000259" key="2">
    <source>
        <dbReference type="Pfam" id="PF01571"/>
    </source>
</evidence>
<reference evidence="4 5" key="1">
    <citation type="submission" date="2016-10" db="EMBL/GenBank/DDBJ databases">
        <authorList>
            <person name="de Groot N.N."/>
        </authorList>
    </citation>
    <scope>NUCLEOTIDE SEQUENCE [LARGE SCALE GENOMIC DNA]</scope>
    <source>
        <strain evidence="4 5">DSM 11443</strain>
    </source>
</reference>
<evidence type="ECO:0000256" key="1">
    <source>
        <dbReference type="PIRSR" id="PIRSR006487-1"/>
    </source>
</evidence>
<dbReference type="SUPFAM" id="SSF103025">
    <property type="entry name" value="Folate-binding domain"/>
    <property type="match status" value="1"/>
</dbReference>
<protein>
    <submittedName>
        <fullName evidence="4">Aminomethyltransferase</fullName>
    </submittedName>
</protein>
<gene>
    <name evidence="4" type="ORF">SAMN04488523_1522</name>
</gene>
<dbReference type="InterPro" id="IPR013977">
    <property type="entry name" value="GcvT_C"/>
</dbReference>
<dbReference type="Gene3D" id="3.30.1360.120">
    <property type="entry name" value="Probable tRNA modification gtpase trme, domain 1"/>
    <property type="match status" value="1"/>
</dbReference>
<feature type="binding site" evidence="1">
    <location>
        <position position="202"/>
    </location>
    <ligand>
        <name>substrate</name>
    </ligand>
</feature>
<feature type="domain" description="Aminomethyltransferase C-terminal" evidence="3">
    <location>
        <begin position="291"/>
        <end position="366"/>
    </location>
</feature>
<dbReference type="InterPro" id="IPR006222">
    <property type="entry name" value="GCVT_N"/>
</dbReference>
<dbReference type="Pfam" id="PF08669">
    <property type="entry name" value="GCV_T_C"/>
    <property type="match status" value="1"/>
</dbReference>